<dbReference type="PANTHER" id="PTHR43239:SF1">
    <property type="entry name" value="UPF0734 PROTEIN DDB_G0273871_DDB_G0273177"/>
    <property type="match status" value="1"/>
</dbReference>
<organism evidence="1 2">
    <name type="scientific">Sphingobium indicum BiD32</name>
    <dbReference type="NCBI Taxonomy" id="1301087"/>
    <lineage>
        <taxon>Bacteria</taxon>
        <taxon>Pseudomonadati</taxon>
        <taxon>Pseudomonadota</taxon>
        <taxon>Alphaproteobacteria</taxon>
        <taxon>Sphingomonadales</taxon>
        <taxon>Sphingomonadaceae</taxon>
        <taxon>Sphingobium</taxon>
    </lineage>
</organism>
<gene>
    <name evidence="1" type="ORF">EBBID32_36100</name>
</gene>
<keyword evidence="2" id="KW-1185">Reference proteome</keyword>
<reference evidence="2" key="2">
    <citation type="submission" date="2013-04" db="EMBL/GenBank/DDBJ databases">
        <title>Bisphenol A degrading Sphingobium sp. strain BiD32.</title>
        <authorList>
            <person name="Nielsen J.L."/>
            <person name="Zhou N.A."/>
            <person name="Kjeldal H."/>
        </authorList>
    </citation>
    <scope>NUCLEOTIDE SEQUENCE [LARGE SCALE GENOMIC DNA]</scope>
    <source>
        <strain evidence="2">BiD32</strain>
    </source>
</reference>
<dbReference type="AlphaFoldDB" id="N1MR96"/>
<dbReference type="EMBL" id="CAVK010000183">
    <property type="protein sequence ID" value="CCW19244.1"/>
    <property type="molecule type" value="Genomic_DNA"/>
</dbReference>
<dbReference type="Pfam" id="PF05336">
    <property type="entry name" value="rhaM"/>
    <property type="match status" value="1"/>
</dbReference>
<proteinExistence type="predicted"/>
<name>N1MR96_9SPHN</name>
<dbReference type="InterPro" id="IPR052996">
    <property type="entry name" value="Carb_Metab_Mutarotase"/>
</dbReference>
<protein>
    <submittedName>
        <fullName evidence="1">L-fucose mutarotase, type 2</fullName>
    </submittedName>
</protein>
<dbReference type="InterPro" id="IPR011008">
    <property type="entry name" value="Dimeric_a/b-barrel"/>
</dbReference>
<dbReference type="OrthoDB" id="7272712at2"/>
<dbReference type="PANTHER" id="PTHR43239">
    <property type="entry name" value="UPF0734 PROTEIN DDB_G0273871/DDB_G0273177"/>
    <property type="match status" value="1"/>
</dbReference>
<dbReference type="RefSeq" id="WP_006962424.1">
    <property type="nucleotide sequence ID" value="NZ_CAVK010000183.1"/>
</dbReference>
<dbReference type="InterPro" id="IPR008000">
    <property type="entry name" value="Rham/fucose_mutarotase"/>
</dbReference>
<accession>N1MR96</accession>
<dbReference type="GO" id="GO:0016857">
    <property type="term" value="F:racemase and epimerase activity, acting on carbohydrates and derivatives"/>
    <property type="evidence" value="ECO:0007669"/>
    <property type="project" value="InterPro"/>
</dbReference>
<dbReference type="SUPFAM" id="SSF54909">
    <property type="entry name" value="Dimeric alpha+beta barrel"/>
    <property type="match status" value="1"/>
</dbReference>
<dbReference type="Gene3D" id="3.30.70.100">
    <property type="match status" value="1"/>
</dbReference>
<evidence type="ECO:0000313" key="1">
    <source>
        <dbReference type="EMBL" id="CCW19244.1"/>
    </source>
</evidence>
<sequence>MQKHVLILDLVDDAELIARYEAFHAPGAVWAEIIDSIRAAGILAMDIYRHGSRLVMTMETVDEFSFAAKARADADNPAVQRWEALMAQFQRPVPGTPVGEKWQRAERIFDLALQDVNGQHHDSETE</sequence>
<dbReference type="Proteomes" id="UP000013201">
    <property type="component" value="Unassembled WGS sequence"/>
</dbReference>
<comment type="caution">
    <text evidence="1">The sequence shown here is derived from an EMBL/GenBank/DDBJ whole genome shotgun (WGS) entry which is preliminary data.</text>
</comment>
<reference evidence="1 2" key="1">
    <citation type="submission" date="2013-03" db="EMBL/GenBank/DDBJ databases">
        <authorList>
            <person name="Le V."/>
        </authorList>
    </citation>
    <scope>NUCLEOTIDE SEQUENCE [LARGE SCALE GENOMIC DNA]</scope>
    <source>
        <strain evidence="1 2">BiD32</strain>
    </source>
</reference>
<evidence type="ECO:0000313" key="2">
    <source>
        <dbReference type="Proteomes" id="UP000013201"/>
    </source>
</evidence>